<dbReference type="GO" id="GO:0003723">
    <property type="term" value="F:RNA binding"/>
    <property type="evidence" value="ECO:0007669"/>
    <property type="project" value="TreeGrafter"/>
</dbReference>
<dbReference type="PANTHER" id="PTHR14369:SF0">
    <property type="entry name" value="SURFEIT LOCUS PROTEIN 6"/>
    <property type="match status" value="1"/>
</dbReference>
<dbReference type="InterPro" id="IPR029190">
    <property type="entry name" value="Rrp14/SURF6_C"/>
</dbReference>
<dbReference type="GO" id="GO:0042273">
    <property type="term" value="P:ribosomal large subunit biogenesis"/>
    <property type="evidence" value="ECO:0007669"/>
    <property type="project" value="TreeGrafter"/>
</dbReference>
<evidence type="ECO:0000256" key="3">
    <source>
        <dbReference type="ARBA" id="ARBA00023242"/>
    </source>
</evidence>
<feature type="non-terminal residue" evidence="7">
    <location>
        <position position="327"/>
    </location>
</feature>
<comment type="subcellular location">
    <subcellularLocation>
        <location evidence="1">Nucleus</location>
    </subcellularLocation>
</comment>
<dbReference type="Pfam" id="PF04935">
    <property type="entry name" value="SURF6"/>
    <property type="match status" value="1"/>
</dbReference>
<dbReference type="InterPro" id="IPR029188">
    <property type="entry name" value="Rrp14_N"/>
</dbReference>
<keyword evidence="3" id="KW-0539">Nucleus</keyword>
<reference evidence="7" key="1">
    <citation type="submission" date="2021-06" db="EMBL/GenBank/DDBJ databases">
        <authorList>
            <person name="Kallberg Y."/>
            <person name="Tangrot J."/>
            <person name="Rosling A."/>
        </authorList>
    </citation>
    <scope>NUCLEOTIDE SEQUENCE</scope>
    <source>
        <strain evidence="7">CL551</strain>
    </source>
</reference>
<accession>A0A9N8ZX49</accession>
<comment type="similarity">
    <text evidence="2">Belongs to the SURF6 family.</text>
</comment>
<proteinExistence type="inferred from homology"/>
<dbReference type="OrthoDB" id="444809at2759"/>
<dbReference type="GO" id="GO:0003677">
    <property type="term" value="F:DNA binding"/>
    <property type="evidence" value="ECO:0007669"/>
    <property type="project" value="TreeGrafter"/>
</dbReference>
<dbReference type="GO" id="GO:0005730">
    <property type="term" value="C:nucleolus"/>
    <property type="evidence" value="ECO:0007669"/>
    <property type="project" value="TreeGrafter"/>
</dbReference>
<dbReference type="AlphaFoldDB" id="A0A9N8ZX49"/>
<feature type="compositionally biased region" description="Basic residues" evidence="4">
    <location>
        <begin position="277"/>
        <end position="288"/>
    </location>
</feature>
<evidence type="ECO:0000256" key="4">
    <source>
        <dbReference type="SAM" id="MobiDB-lite"/>
    </source>
</evidence>
<name>A0A9N8ZX49_9GLOM</name>
<dbReference type="Pfam" id="PF15459">
    <property type="entry name" value="RRP14"/>
    <property type="match status" value="1"/>
</dbReference>
<gene>
    <name evidence="7" type="ORF">AMORRO_LOCUS3666</name>
</gene>
<feature type="domain" description="Ribosomal RNA-processing protein 14/surfeit locus protein 6 C-terminal" evidence="5">
    <location>
        <begin position="150"/>
        <end position="327"/>
    </location>
</feature>
<evidence type="ECO:0000259" key="6">
    <source>
        <dbReference type="Pfam" id="PF15459"/>
    </source>
</evidence>
<dbReference type="GO" id="GO:0042274">
    <property type="term" value="P:ribosomal small subunit biogenesis"/>
    <property type="evidence" value="ECO:0007669"/>
    <property type="project" value="TreeGrafter"/>
</dbReference>
<feature type="domain" description="Ribosomal RNA-processing protein 14 N-terminal" evidence="6">
    <location>
        <begin position="13"/>
        <end position="76"/>
    </location>
</feature>
<organism evidence="7 8">
    <name type="scientific">Acaulospora morrowiae</name>
    <dbReference type="NCBI Taxonomy" id="94023"/>
    <lineage>
        <taxon>Eukaryota</taxon>
        <taxon>Fungi</taxon>
        <taxon>Fungi incertae sedis</taxon>
        <taxon>Mucoromycota</taxon>
        <taxon>Glomeromycotina</taxon>
        <taxon>Glomeromycetes</taxon>
        <taxon>Diversisporales</taxon>
        <taxon>Acaulosporaceae</taxon>
        <taxon>Acaulospora</taxon>
    </lineage>
</organism>
<feature type="compositionally biased region" description="Basic residues" evidence="4">
    <location>
        <begin position="147"/>
        <end position="172"/>
    </location>
</feature>
<dbReference type="PANTHER" id="PTHR14369">
    <property type="entry name" value="SURFEIT LOCUS PROTEIN 6"/>
    <property type="match status" value="1"/>
</dbReference>
<feature type="region of interest" description="Disordered" evidence="4">
    <location>
        <begin position="28"/>
        <end position="51"/>
    </location>
</feature>
<dbReference type="Proteomes" id="UP000789342">
    <property type="component" value="Unassembled WGS sequence"/>
</dbReference>
<keyword evidence="8" id="KW-1185">Reference proteome</keyword>
<feature type="region of interest" description="Disordered" evidence="4">
    <location>
        <begin position="275"/>
        <end position="327"/>
    </location>
</feature>
<evidence type="ECO:0000313" key="8">
    <source>
        <dbReference type="Proteomes" id="UP000789342"/>
    </source>
</evidence>
<dbReference type="EMBL" id="CAJVPV010001837">
    <property type="protein sequence ID" value="CAG8509766.1"/>
    <property type="molecule type" value="Genomic_DNA"/>
</dbReference>
<evidence type="ECO:0000259" key="5">
    <source>
        <dbReference type="Pfam" id="PF04935"/>
    </source>
</evidence>
<evidence type="ECO:0000256" key="1">
    <source>
        <dbReference type="ARBA" id="ARBA00004123"/>
    </source>
</evidence>
<dbReference type="InterPro" id="IPR007019">
    <property type="entry name" value="SURF6"/>
</dbReference>
<evidence type="ECO:0000313" key="7">
    <source>
        <dbReference type="EMBL" id="CAG8509766.1"/>
    </source>
</evidence>
<comment type="caution">
    <text evidence="7">The sequence shown here is derived from an EMBL/GenBank/DDBJ whole genome shotgun (WGS) entry which is preliminary data.</text>
</comment>
<feature type="compositionally biased region" description="Basic and acidic residues" evidence="4">
    <location>
        <begin position="84"/>
        <end position="100"/>
    </location>
</feature>
<feature type="compositionally biased region" description="Basic and acidic residues" evidence="4">
    <location>
        <begin position="289"/>
        <end position="327"/>
    </location>
</feature>
<protein>
    <submittedName>
        <fullName evidence="7">9531_t:CDS:1</fullName>
    </submittedName>
</protein>
<feature type="region of interest" description="Disordered" evidence="4">
    <location>
        <begin position="82"/>
        <end position="172"/>
    </location>
</feature>
<evidence type="ECO:0000256" key="2">
    <source>
        <dbReference type="ARBA" id="ARBA00005904"/>
    </source>
</evidence>
<sequence>MASSWTLEGLEERIKAHSNYIDAVTSLIPPKPYFKNDPNKPEEEDEQTYQNRKKRISMQLLEEQKKDAKRLKFDPDNLKTITDIQREQLNKNKEKMKESVMDGASSNSGKEGKLEDGDSSQSRLPITDRLARLRFAKQTSESDAAKKITRKEKNRIRVEKKKKKQLAIKKNLKKPKDYGGKILLNVKSTEQDDVQEQDPNNAERNMRFVKFDFEEKKQKKNINDVHLMNKLQNRAEKIEKLKKVEPEKAAQIHEKEEWSKALQKVQGEKIKDDPKLLKKTIKKNANKKKSSEKAWKERVQTVKNKMQERQEIRTKNIQERINAKKNK</sequence>